<comment type="caution">
    <text evidence="2">The sequence shown here is derived from an EMBL/GenBank/DDBJ whole genome shotgun (WGS) entry which is preliminary data.</text>
</comment>
<name>A0A2T3FVN6_9CLOT</name>
<dbReference type="AlphaFoldDB" id="A0A2T3FVN6"/>
<dbReference type="Proteomes" id="UP000241048">
    <property type="component" value="Unassembled WGS sequence"/>
</dbReference>
<evidence type="ECO:0000313" key="2">
    <source>
        <dbReference type="EMBL" id="PST39282.1"/>
    </source>
</evidence>
<dbReference type="SUPFAM" id="SSF54106">
    <property type="entry name" value="LysM domain"/>
    <property type="match status" value="1"/>
</dbReference>
<sequence length="97" mass="11302">MKKGVMVLAVVFIMLLSGFFGRSLMYVMAEEEADTRPEKYYTSIHLKDGDTLWSIAQTYCADSEESVEEYVRELRQMNSLSDDHIDAGHYLTIRYYK</sequence>
<dbReference type="CDD" id="cd00118">
    <property type="entry name" value="LysM"/>
    <property type="match status" value="1"/>
</dbReference>
<dbReference type="PROSITE" id="PS51782">
    <property type="entry name" value="LYSM"/>
    <property type="match status" value="1"/>
</dbReference>
<protein>
    <submittedName>
        <fullName evidence="2">Peptidoglycan-binding protein</fullName>
    </submittedName>
</protein>
<keyword evidence="3" id="KW-1185">Reference proteome</keyword>
<gene>
    <name evidence="2" type="ORF">C7U56_01660</name>
</gene>
<dbReference type="EMBL" id="PYLO01000001">
    <property type="protein sequence ID" value="PST39282.1"/>
    <property type="molecule type" value="Genomic_DNA"/>
</dbReference>
<evidence type="ECO:0000313" key="3">
    <source>
        <dbReference type="Proteomes" id="UP000241048"/>
    </source>
</evidence>
<dbReference type="InterPro" id="IPR036779">
    <property type="entry name" value="LysM_dom_sf"/>
</dbReference>
<dbReference type="Gene3D" id="3.10.350.10">
    <property type="entry name" value="LysM domain"/>
    <property type="match status" value="1"/>
</dbReference>
<accession>A0A2T3FVN6</accession>
<dbReference type="Pfam" id="PF01476">
    <property type="entry name" value="LysM"/>
    <property type="match status" value="1"/>
</dbReference>
<feature type="domain" description="LysM" evidence="1">
    <location>
        <begin position="42"/>
        <end position="93"/>
    </location>
</feature>
<proteinExistence type="predicted"/>
<reference evidence="2 3" key="1">
    <citation type="submission" date="2018-03" db="EMBL/GenBank/DDBJ databases">
        <title>Lachnoclostridium SNUG30386 gen.nov., sp.nov., isolated from human faeces.</title>
        <authorList>
            <person name="Seo B."/>
            <person name="Jeon K."/>
            <person name="Ko G."/>
        </authorList>
    </citation>
    <scope>NUCLEOTIDE SEQUENCE [LARGE SCALE GENOMIC DNA]</scope>
    <source>
        <strain evidence="2 3">SNUG30386</strain>
    </source>
</reference>
<organism evidence="2 3">
    <name type="scientific">Clostridium fessum</name>
    <dbReference type="NCBI Taxonomy" id="2126740"/>
    <lineage>
        <taxon>Bacteria</taxon>
        <taxon>Bacillati</taxon>
        <taxon>Bacillota</taxon>
        <taxon>Clostridia</taxon>
        <taxon>Eubacteriales</taxon>
        <taxon>Clostridiaceae</taxon>
        <taxon>Clostridium</taxon>
    </lineage>
</organism>
<dbReference type="InterPro" id="IPR018392">
    <property type="entry name" value="LysM"/>
</dbReference>
<evidence type="ECO:0000259" key="1">
    <source>
        <dbReference type="PROSITE" id="PS51782"/>
    </source>
</evidence>